<dbReference type="RefSeq" id="WP_397709614.1">
    <property type="nucleotide sequence ID" value="NZ_JBIRGN010000002.1"/>
</dbReference>
<evidence type="ECO:0000313" key="4">
    <source>
        <dbReference type="Proteomes" id="UP001610818"/>
    </source>
</evidence>
<dbReference type="Pfam" id="PF01844">
    <property type="entry name" value="HNH"/>
    <property type="match status" value="1"/>
</dbReference>
<evidence type="ECO:0000259" key="2">
    <source>
        <dbReference type="Pfam" id="PF01844"/>
    </source>
</evidence>
<sequence>MAQINWTRDELLLACALVMQNDWRELRQGDEGVLELSDLLRSLPTNQEAAANDPRFRSPNSVSRKTTDIATAHPDHAGVTTRGGRPTREVVNDFLAHPAEMVAAAEAIRMGIGSGELHRIPPQPDEAGDDGESTAREGRLLTRWALHRERDRGLRKRKIQQAKRQGQVIRCEVCSFDFASFYGQLGEGYIEVHHTLPLHISGPTETKLDDLAFLCANCHRMCHKSFRGESWRTPDAVRAMLR</sequence>
<comment type="caution">
    <text evidence="3">The sequence shown here is derived from an EMBL/GenBank/DDBJ whole genome shotgun (WGS) entry which is preliminary data.</text>
</comment>
<dbReference type="GO" id="GO:0004519">
    <property type="term" value="F:endonuclease activity"/>
    <property type="evidence" value="ECO:0007669"/>
    <property type="project" value="UniProtKB-KW"/>
</dbReference>
<proteinExistence type="predicted"/>
<keyword evidence="3" id="KW-0255">Endonuclease</keyword>
<gene>
    <name evidence="3" type="ORF">ACH4F9_08440</name>
</gene>
<organism evidence="3 4">
    <name type="scientific">Streptomyces longisporoflavus</name>
    <dbReference type="NCBI Taxonomy" id="28044"/>
    <lineage>
        <taxon>Bacteria</taxon>
        <taxon>Bacillati</taxon>
        <taxon>Actinomycetota</taxon>
        <taxon>Actinomycetes</taxon>
        <taxon>Kitasatosporales</taxon>
        <taxon>Streptomycetaceae</taxon>
        <taxon>Streptomyces</taxon>
    </lineage>
</organism>
<evidence type="ECO:0000313" key="3">
    <source>
        <dbReference type="EMBL" id="MFH8545014.1"/>
    </source>
</evidence>
<dbReference type="CDD" id="cd00085">
    <property type="entry name" value="HNHc"/>
    <property type="match status" value="1"/>
</dbReference>
<evidence type="ECO:0000256" key="1">
    <source>
        <dbReference type="SAM" id="MobiDB-lite"/>
    </source>
</evidence>
<dbReference type="EMBL" id="JBIRGQ010000002">
    <property type="protein sequence ID" value="MFH8545014.1"/>
    <property type="molecule type" value="Genomic_DNA"/>
</dbReference>
<name>A0ABW7QKG1_9ACTN</name>
<dbReference type="InterPro" id="IPR002711">
    <property type="entry name" value="HNH"/>
</dbReference>
<dbReference type="Gene3D" id="1.10.30.50">
    <property type="match status" value="1"/>
</dbReference>
<keyword evidence="3" id="KW-0378">Hydrolase</keyword>
<keyword evidence="4" id="KW-1185">Reference proteome</keyword>
<dbReference type="InterPro" id="IPR003615">
    <property type="entry name" value="HNH_nuc"/>
</dbReference>
<keyword evidence="3" id="KW-0540">Nuclease</keyword>
<reference evidence="3 4" key="1">
    <citation type="submission" date="2024-10" db="EMBL/GenBank/DDBJ databases">
        <title>The Natural Products Discovery Center: Release of the First 8490 Sequenced Strains for Exploring Actinobacteria Biosynthetic Diversity.</title>
        <authorList>
            <person name="Kalkreuter E."/>
            <person name="Kautsar S.A."/>
            <person name="Yang D."/>
            <person name="Bader C.D."/>
            <person name="Teijaro C.N."/>
            <person name="Fluegel L."/>
            <person name="Davis C.M."/>
            <person name="Simpson J.R."/>
            <person name="Lauterbach L."/>
            <person name="Steele A.D."/>
            <person name="Gui C."/>
            <person name="Meng S."/>
            <person name="Li G."/>
            <person name="Viehrig K."/>
            <person name="Ye F."/>
            <person name="Su P."/>
            <person name="Kiefer A.F."/>
            <person name="Nichols A."/>
            <person name="Cepeda A.J."/>
            <person name="Yan W."/>
            <person name="Fan B."/>
            <person name="Jiang Y."/>
            <person name="Adhikari A."/>
            <person name="Zheng C.-J."/>
            <person name="Schuster L."/>
            <person name="Cowan T.M."/>
            <person name="Smanski M.J."/>
            <person name="Chevrette M.G."/>
            <person name="De Carvalho L.P.S."/>
            <person name="Shen B."/>
        </authorList>
    </citation>
    <scope>NUCLEOTIDE SEQUENCE [LARGE SCALE GENOMIC DNA]</scope>
    <source>
        <strain evidence="3 4">NPDC017990</strain>
    </source>
</reference>
<feature type="domain" description="HNH" evidence="2">
    <location>
        <begin position="171"/>
        <end position="224"/>
    </location>
</feature>
<accession>A0ABW7QKG1</accession>
<feature type="region of interest" description="Disordered" evidence="1">
    <location>
        <begin position="45"/>
        <end position="85"/>
    </location>
</feature>
<protein>
    <submittedName>
        <fullName evidence="3">HNH endonuclease</fullName>
    </submittedName>
</protein>
<dbReference type="Proteomes" id="UP001610818">
    <property type="component" value="Unassembled WGS sequence"/>
</dbReference>